<sequence length="384" mass="43593">MAKQEFDDFSGMISGVPLRNSWTVPVDRREEKMGDLTFAGNLGKVCETGVLRRWMREIDFGEEGDHLVEAARLALREIKEERKKLRTTTDPKMTAHFASAAVFQMMGKPLDAFSASGPEHNGLRHGLRIVDTAYGLNEENALWSKFHNLPMVGGEISPRIRYLGEAAAILLTELVNPTLNLSPKAVPHDKSNQFIYNKTFSVPDGHSVQFDGLVVPNDLASLNGNLTSNDLFLQKDMGVYSIWEMKCLFRAREGDRDNIAPGTYRWYIKDMHQRLGQLAIWYLEKHGAFNFPDFMTICILRGFAPPVVKHVPFRSKFMSEWANGLKVQQIGRSASGQTRAEILINELERQAQIWRVWETARAMNLEEEILANSMNGNVSRIEMF</sequence>
<protein>
    <submittedName>
        <fullName evidence="1">Uncharacterized protein</fullName>
    </submittedName>
</protein>
<reference evidence="1 2" key="1">
    <citation type="journal article" date="2016" name="Nat. Commun.">
        <title>Thousands of microbial genomes shed light on interconnected biogeochemical processes in an aquifer system.</title>
        <authorList>
            <person name="Anantharaman K."/>
            <person name="Brown C.T."/>
            <person name="Hug L.A."/>
            <person name="Sharon I."/>
            <person name="Castelle C.J."/>
            <person name="Probst A.J."/>
            <person name="Thomas B.C."/>
            <person name="Singh A."/>
            <person name="Wilkins M.J."/>
            <person name="Karaoz U."/>
            <person name="Brodie E.L."/>
            <person name="Williams K.H."/>
            <person name="Hubbard S.S."/>
            <person name="Banfield J.F."/>
        </authorList>
    </citation>
    <scope>NUCLEOTIDE SEQUENCE [LARGE SCALE GENOMIC DNA]</scope>
</reference>
<name>A0A1F4YGV1_9BACT</name>
<evidence type="ECO:0000313" key="2">
    <source>
        <dbReference type="Proteomes" id="UP000178176"/>
    </source>
</evidence>
<organism evidence="1 2">
    <name type="scientific">Candidatus Amesbacteria bacterium RIFCSPHIGHO2_01_FULL_48_32b</name>
    <dbReference type="NCBI Taxonomy" id="1797253"/>
    <lineage>
        <taxon>Bacteria</taxon>
        <taxon>Candidatus Amesiibacteriota</taxon>
    </lineage>
</organism>
<gene>
    <name evidence="1" type="ORF">A2876_00995</name>
</gene>
<accession>A0A1F4YGV1</accession>
<dbReference type="Proteomes" id="UP000178176">
    <property type="component" value="Unassembled WGS sequence"/>
</dbReference>
<dbReference type="AlphaFoldDB" id="A0A1F4YGV1"/>
<evidence type="ECO:0000313" key="1">
    <source>
        <dbReference type="EMBL" id="OGC93108.1"/>
    </source>
</evidence>
<dbReference type="EMBL" id="MEXH01000002">
    <property type="protein sequence ID" value="OGC93108.1"/>
    <property type="molecule type" value="Genomic_DNA"/>
</dbReference>
<comment type="caution">
    <text evidence="1">The sequence shown here is derived from an EMBL/GenBank/DDBJ whole genome shotgun (WGS) entry which is preliminary data.</text>
</comment>
<proteinExistence type="predicted"/>